<dbReference type="EMBL" id="BNCO01000076">
    <property type="protein sequence ID" value="GIL65580.1"/>
    <property type="molecule type" value="Genomic_DNA"/>
</dbReference>
<dbReference type="InterPro" id="IPR003613">
    <property type="entry name" value="Ubox_domain"/>
</dbReference>
<evidence type="ECO:0000259" key="13">
    <source>
        <dbReference type="PROSITE" id="PS51698"/>
    </source>
</evidence>
<feature type="domain" description="U-box" evidence="13">
    <location>
        <begin position="35"/>
        <end position="108"/>
    </location>
</feature>
<dbReference type="InterPro" id="IPR044666">
    <property type="entry name" value="Cyclophilin_A-like"/>
</dbReference>
<evidence type="ECO:0000256" key="2">
    <source>
        <dbReference type="ARBA" id="ARBA00000971"/>
    </source>
</evidence>
<name>A0A8J4BP70_9CHLO</name>
<sequence>MGKKQHQKDRLFLTTKEWKEEWGGFKGGKAAAPFKRLPFHCCAIHFTPFEDPVCTDDGTVYDITSIVPYIMKFKKHPVTGEPLQLKDLTRLNFTKNADGEFTCPVMGKVFTEHTHIVAVRTTGNVYCWEAVEELCVKPRNWKDLLTDEPFSRKDIIHIQDPLNLSGRTIDQFDHVRRQLTLDDDEEGTEGAAAGSSIRNVTEDMKRALGALNTQDAKAAFASGGGGKRAEAAKLLAEAKLKATGGGGGAAAAGGTPAGQAHDRQAMATSTSGQAGAVATGPSSANVDSGGGDWRLRAPDRSQDMPAFKPGAVTWDTDDYVKPAAAASGGKSGAGKGKGAGGGATAANAAASASDANGSKPSPAAWYETAGHVKYVESASTTGAASRSFTSTAWQPATRNELARTRLQRTPSKKGYVRLHTNLGDLNIELHCDLAPRTCENFLALCDMGYYDGTVFHRSIKNFMIQGGDPTGTGKGGESIFGPTFRDELDSRLVHAGRGVLSMANSGPNTNGSQFFITFKSCRHLDFKHSVFGRVVGGLDVLSAMEKVPTDPDDRPTAPVTIKGATIFTNPFYEMEEEEAKAEAAERKRAEKEAAAASDPRMNKIGSWYSKPSAAAAGDTEGGVGTASMPVPVRSGVGKFISAALLSSRPQQKPPQQGQQAEGASSVPEGAPGGAAVGGAAAEDGARREGEGDANPPAKKAKVVAAAAARGGFGNFDSW</sequence>
<organism evidence="14 15">
    <name type="scientific">Volvox africanus</name>
    <dbReference type="NCBI Taxonomy" id="51714"/>
    <lineage>
        <taxon>Eukaryota</taxon>
        <taxon>Viridiplantae</taxon>
        <taxon>Chlorophyta</taxon>
        <taxon>core chlorophytes</taxon>
        <taxon>Chlorophyceae</taxon>
        <taxon>CS clade</taxon>
        <taxon>Chlamydomonadales</taxon>
        <taxon>Volvocaceae</taxon>
        <taxon>Volvox</taxon>
    </lineage>
</organism>
<dbReference type="Proteomes" id="UP000747399">
    <property type="component" value="Unassembled WGS sequence"/>
</dbReference>
<comment type="catalytic activity">
    <reaction evidence="1">
        <text>S-ubiquitinyl-[E2 ubiquitin-conjugating enzyme]-L-cysteine + [acceptor protein]-L-lysine = [E2 ubiquitin-conjugating enzyme]-L-cysteine + N(6)-ubiquitinyl-[acceptor protein]-L-lysine.</text>
        <dbReference type="EC" id="2.3.2.27"/>
    </reaction>
</comment>
<keyword evidence="7" id="KW-0833">Ubl conjugation pathway</keyword>
<dbReference type="InterPro" id="IPR002130">
    <property type="entry name" value="Cyclophilin-type_PPIase_dom"/>
</dbReference>
<comment type="subcellular location">
    <subcellularLocation>
        <location evidence="4">Nucleus</location>
    </subcellularLocation>
</comment>
<accession>A0A8J4BP70</accession>
<dbReference type="PROSITE" id="PS00170">
    <property type="entry name" value="CSA_PPIASE_1"/>
    <property type="match status" value="1"/>
</dbReference>
<reference evidence="14" key="1">
    <citation type="journal article" date="2021" name="Proc. Natl. Acad. Sci. U.S.A.">
        <title>Three genomes in the algal genus Volvox reveal the fate of a haploid sex-determining region after a transition to homothallism.</title>
        <authorList>
            <person name="Yamamoto K."/>
            <person name="Hamaji T."/>
            <person name="Kawai-Toyooka H."/>
            <person name="Matsuzaki R."/>
            <person name="Takahashi F."/>
            <person name="Nishimura Y."/>
            <person name="Kawachi M."/>
            <person name="Noguchi H."/>
            <person name="Minakuchi Y."/>
            <person name="Umen J.G."/>
            <person name="Toyoda A."/>
            <person name="Nozaki H."/>
        </authorList>
    </citation>
    <scope>NUCLEOTIDE SEQUENCE</scope>
    <source>
        <strain evidence="14">NIES-3780</strain>
    </source>
</reference>
<evidence type="ECO:0000256" key="3">
    <source>
        <dbReference type="ARBA" id="ARBA00003697"/>
    </source>
</evidence>
<dbReference type="GO" id="GO:0071013">
    <property type="term" value="C:catalytic step 2 spliceosome"/>
    <property type="evidence" value="ECO:0007669"/>
    <property type="project" value="TreeGrafter"/>
</dbReference>
<dbReference type="PANTHER" id="PTHR45625:SF1">
    <property type="entry name" value="RING-TYPE E3 UBIQUITIN-PROTEIN LIGASE PPIL2"/>
    <property type="match status" value="1"/>
</dbReference>
<protein>
    <recommendedName>
        <fullName evidence="16">Peptidylprolyl isomerase</fullName>
    </recommendedName>
</protein>
<dbReference type="SUPFAM" id="SSF57850">
    <property type="entry name" value="RING/U-box"/>
    <property type="match status" value="1"/>
</dbReference>
<dbReference type="InterPro" id="IPR026951">
    <property type="entry name" value="PPIL2_U-box_dom"/>
</dbReference>
<dbReference type="GO" id="GO:0003755">
    <property type="term" value="F:peptidyl-prolyl cis-trans isomerase activity"/>
    <property type="evidence" value="ECO:0007669"/>
    <property type="project" value="UniProtKB-KW"/>
</dbReference>
<dbReference type="PRINTS" id="PR00153">
    <property type="entry name" value="CSAPPISMRASE"/>
</dbReference>
<proteinExistence type="inferred from homology"/>
<evidence type="ECO:0000256" key="11">
    <source>
        <dbReference type="SAM" id="MobiDB-lite"/>
    </source>
</evidence>
<evidence type="ECO:0000256" key="8">
    <source>
        <dbReference type="ARBA" id="ARBA00023110"/>
    </source>
</evidence>
<keyword evidence="15" id="KW-1185">Reference proteome</keyword>
<evidence type="ECO:0000313" key="14">
    <source>
        <dbReference type="EMBL" id="GIL65580.1"/>
    </source>
</evidence>
<dbReference type="Gene3D" id="3.30.40.10">
    <property type="entry name" value="Zinc/RING finger domain, C3HC4 (zinc finger)"/>
    <property type="match status" value="1"/>
</dbReference>
<feature type="compositionally biased region" description="Gly residues" evidence="11">
    <location>
        <begin position="329"/>
        <end position="343"/>
    </location>
</feature>
<feature type="region of interest" description="Disordered" evidence="11">
    <location>
        <begin position="647"/>
        <end position="701"/>
    </location>
</feature>
<gene>
    <name evidence="14" type="ORF">Vafri_19323</name>
</gene>
<dbReference type="Pfam" id="PF00160">
    <property type="entry name" value="Pro_isomerase"/>
    <property type="match status" value="1"/>
</dbReference>
<dbReference type="CDD" id="cd16663">
    <property type="entry name" value="RING-Ubox_PPIL2"/>
    <property type="match status" value="1"/>
</dbReference>
<evidence type="ECO:0000256" key="10">
    <source>
        <dbReference type="ARBA" id="ARBA00023242"/>
    </source>
</evidence>
<dbReference type="FunFam" id="3.30.40.10:FF:000079">
    <property type="entry name" value="Peptidyl-prolyl cis-trans isomerase 2"/>
    <property type="match status" value="1"/>
</dbReference>
<dbReference type="CDD" id="cd01923">
    <property type="entry name" value="cyclophilin_RING"/>
    <property type="match status" value="1"/>
</dbReference>
<evidence type="ECO:0000256" key="1">
    <source>
        <dbReference type="ARBA" id="ARBA00000900"/>
    </source>
</evidence>
<comment type="catalytic activity">
    <reaction evidence="2">
        <text>[protein]-peptidylproline (omega=180) = [protein]-peptidylproline (omega=0)</text>
        <dbReference type="Rhea" id="RHEA:16237"/>
        <dbReference type="Rhea" id="RHEA-COMP:10747"/>
        <dbReference type="Rhea" id="RHEA-COMP:10748"/>
        <dbReference type="ChEBI" id="CHEBI:83833"/>
        <dbReference type="ChEBI" id="CHEBI:83834"/>
        <dbReference type="EC" id="5.2.1.8"/>
    </reaction>
</comment>
<dbReference type="SMART" id="SM00504">
    <property type="entry name" value="Ubox"/>
    <property type="match status" value="1"/>
</dbReference>
<dbReference type="SUPFAM" id="SSF50891">
    <property type="entry name" value="Cyclophilin-like"/>
    <property type="match status" value="1"/>
</dbReference>
<dbReference type="GO" id="GO:0061630">
    <property type="term" value="F:ubiquitin protein ligase activity"/>
    <property type="evidence" value="ECO:0007669"/>
    <property type="project" value="UniProtKB-EC"/>
</dbReference>
<feature type="domain" description="PPIase cyclophilin-type" evidence="12">
    <location>
        <begin position="419"/>
        <end position="566"/>
    </location>
</feature>
<feature type="compositionally biased region" description="Basic and acidic residues" evidence="11">
    <location>
        <begin position="293"/>
        <end position="302"/>
    </location>
</feature>
<dbReference type="FunFam" id="2.40.100.10:FF:000014">
    <property type="entry name" value="Peptidyl-prolyl cis-trans isomerase cyp65"/>
    <property type="match status" value="1"/>
</dbReference>
<evidence type="ECO:0000313" key="15">
    <source>
        <dbReference type="Proteomes" id="UP000747399"/>
    </source>
</evidence>
<comment type="caution">
    <text evidence="14">The sequence shown here is derived from an EMBL/GenBank/DDBJ whole genome shotgun (WGS) entry which is preliminary data.</text>
</comment>
<keyword evidence="8" id="KW-0697">Rotamase</keyword>
<dbReference type="Gene3D" id="2.40.100.10">
    <property type="entry name" value="Cyclophilin-like"/>
    <property type="match status" value="1"/>
</dbReference>
<feature type="region of interest" description="Disordered" evidence="11">
    <location>
        <begin position="581"/>
        <end position="603"/>
    </location>
</feature>
<dbReference type="UniPathway" id="UPA00143"/>
<evidence type="ECO:0000256" key="6">
    <source>
        <dbReference type="ARBA" id="ARBA00022679"/>
    </source>
</evidence>
<dbReference type="PROSITE" id="PS51698">
    <property type="entry name" value="U_BOX"/>
    <property type="match status" value="1"/>
</dbReference>
<evidence type="ECO:0000256" key="5">
    <source>
        <dbReference type="ARBA" id="ARBA00007930"/>
    </source>
</evidence>
<feature type="compositionally biased region" description="Low complexity" evidence="11">
    <location>
        <begin position="649"/>
        <end position="669"/>
    </location>
</feature>
<dbReference type="PROSITE" id="PS50072">
    <property type="entry name" value="CSA_PPIASE_2"/>
    <property type="match status" value="1"/>
</dbReference>
<dbReference type="PANTHER" id="PTHR45625">
    <property type="entry name" value="PEPTIDYL-PROLYL CIS-TRANS ISOMERASE-RELATED"/>
    <property type="match status" value="1"/>
</dbReference>
<dbReference type="InterPro" id="IPR013083">
    <property type="entry name" value="Znf_RING/FYVE/PHD"/>
</dbReference>
<evidence type="ECO:0000259" key="12">
    <source>
        <dbReference type="PROSITE" id="PS50072"/>
    </source>
</evidence>
<evidence type="ECO:0008006" key="16">
    <source>
        <dbReference type="Google" id="ProtNLM"/>
    </source>
</evidence>
<feature type="region of interest" description="Disordered" evidence="11">
    <location>
        <begin position="245"/>
        <end position="310"/>
    </location>
</feature>
<dbReference type="GO" id="GO:0000209">
    <property type="term" value="P:protein polyubiquitination"/>
    <property type="evidence" value="ECO:0007669"/>
    <property type="project" value="TreeGrafter"/>
</dbReference>
<comment type="similarity">
    <text evidence="5">Belongs to the cyclophilin-type PPIase family. PPIL2 subfamily.</text>
</comment>
<keyword evidence="6" id="KW-0808">Transferase</keyword>
<dbReference type="InterPro" id="IPR029000">
    <property type="entry name" value="Cyclophilin-like_dom_sf"/>
</dbReference>
<dbReference type="GO" id="GO:0006457">
    <property type="term" value="P:protein folding"/>
    <property type="evidence" value="ECO:0007669"/>
    <property type="project" value="InterPro"/>
</dbReference>
<keyword evidence="9" id="KW-0413">Isomerase</keyword>
<comment type="function">
    <text evidence="3">May catalyze the cis-trans isomerization of proline imidic peptide bonds in oligopeptides thereby assisting the folding of proteins. May also function as a chaperone, playing a role in intracellular transport of proteins. May also have a protein ubiquitin ligase activity acting as an E3 ubiquitin protein ligase or as a ubiquitin-ubiquitin ligase promoting elongation of ubiquitin chains on proteins.</text>
</comment>
<evidence type="ECO:0000256" key="9">
    <source>
        <dbReference type="ARBA" id="ARBA00023235"/>
    </source>
</evidence>
<feature type="region of interest" description="Disordered" evidence="11">
    <location>
        <begin position="325"/>
        <end position="344"/>
    </location>
</feature>
<dbReference type="InterPro" id="IPR020892">
    <property type="entry name" value="Cyclophilin-type_PPIase_CS"/>
</dbReference>
<keyword evidence="10" id="KW-0539">Nucleus</keyword>
<dbReference type="AlphaFoldDB" id="A0A8J4BP70"/>
<evidence type="ECO:0000256" key="4">
    <source>
        <dbReference type="ARBA" id="ARBA00004123"/>
    </source>
</evidence>
<feature type="compositionally biased region" description="Basic and acidic residues" evidence="11">
    <location>
        <begin position="581"/>
        <end position="593"/>
    </location>
</feature>
<evidence type="ECO:0000256" key="7">
    <source>
        <dbReference type="ARBA" id="ARBA00022786"/>
    </source>
</evidence>
<dbReference type="Pfam" id="PF04641">
    <property type="entry name" value="Rtf2"/>
    <property type="match status" value="1"/>
</dbReference>